<dbReference type="Proteomes" id="UP000785200">
    <property type="component" value="Unassembled WGS sequence"/>
</dbReference>
<feature type="region of interest" description="Disordered" evidence="2">
    <location>
        <begin position="323"/>
        <end position="353"/>
    </location>
</feature>
<evidence type="ECO:0000313" key="3">
    <source>
        <dbReference type="EMBL" id="KAG0648056.1"/>
    </source>
</evidence>
<accession>A0A9P6VHA9</accession>
<reference evidence="3" key="1">
    <citation type="submission" date="2019-07" db="EMBL/GenBank/DDBJ databases">
        <title>Hyphodiscus hymeniophilus genome sequencing and assembly.</title>
        <authorList>
            <person name="Kramer G."/>
            <person name="Nodwell J."/>
        </authorList>
    </citation>
    <scope>NUCLEOTIDE SEQUENCE</scope>
    <source>
        <strain evidence="3">ATCC 34498</strain>
    </source>
</reference>
<dbReference type="OrthoDB" id="539634at2759"/>
<feature type="compositionally biased region" description="Basic and acidic residues" evidence="2">
    <location>
        <begin position="324"/>
        <end position="346"/>
    </location>
</feature>
<evidence type="ECO:0000256" key="2">
    <source>
        <dbReference type="SAM" id="MobiDB-lite"/>
    </source>
</evidence>
<dbReference type="PANTHER" id="PTHR21405:SF0">
    <property type="entry name" value="TETRATRICOPEPTIDE REPEAT PROTEIN 36"/>
    <property type="match status" value="1"/>
</dbReference>
<dbReference type="EMBL" id="VNKQ01000011">
    <property type="protein sequence ID" value="KAG0648056.1"/>
    <property type="molecule type" value="Genomic_DNA"/>
</dbReference>
<comment type="similarity">
    <text evidence="1">Belongs to the TTC36 family.</text>
</comment>
<gene>
    <name evidence="3" type="ORF">D0Z07_5927</name>
</gene>
<comment type="caution">
    <text evidence="3">The sequence shown here is derived from an EMBL/GenBank/DDBJ whole genome shotgun (WGS) entry which is preliminary data.</text>
</comment>
<dbReference type="InterPro" id="IPR038906">
    <property type="entry name" value="TTC36"/>
</dbReference>
<sequence>MPSRLTLHDASVLEKIKDPESAATSIMVDPSLPPDPNLDHETYAAALEAETKIINDILVLEKTRVAHEKKFPRLAAPLCPSQEERTFRSTMLAEWSVIIRRLDELVGQFPRFASARNNRATALRGMYGDGMLVKLWVEQESTHAVGGKGIDAHCISDGLPSFNLPNRLSSKDDVSLREVTRKVLHDLTTGIALLTPTTAFGAISPKQAERLGNLHMQRGRLYRVAADKLSRNGNLVDSVETTEGITVRNVELKAEFRASAGQEEARWSSLDFEENASRDFMIAGRYGNETGKALAVAMNPTAKLCGEIVREAMRKEYALGGVENQKDESVRKEQPTRMKTRSKTENCEFDIAA</sequence>
<dbReference type="PANTHER" id="PTHR21405">
    <property type="entry name" value="CDNA SEQUENCE BC021608"/>
    <property type="match status" value="1"/>
</dbReference>
<keyword evidence="4" id="KW-1185">Reference proteome</keyword>
<dbReference type="GO" id="GO:0006570">
    <property type="term" value="P:tyrosine metabolic process"/>
    <property type="evidence" value="ECO:0007669"/>
    <property type="project" value="TreeGrafter"/>
</dbReference>
<dbReference type="AlphaFoldDB" id="A0A9P6VHA9"/>
<evidence type="ECO:0000256" key="1">
    <source>
        <dbReference type="ARBA" id="ARBA00006995"/>
    </source>
</evidence>
<protein>
    <submittedName>
        <fullName evidence="3">Uncharacterized protein</fullName>
    </submittedName>
</protein>
<organism evidence="3 4">
    <name type="scientific">Hyphodiscus hymeniophilus</name>
    <dbReference type="NCBI Taxonomy" id="353542"/>
    <lineage>
        <taxon>Eukaryota</taxon>
        <taxon>Fungi</taxon>
        <taxon>Dikarya</taxon>
        <taxon>Ascomycota</taxon>
        <taxon>Pezizomycotina</taxon>
        <taxon>Leotiomycetes</taxon>
        <taxon>Helotiales</taxon>
        <taxon>Hyphodiscaceae</taxon>
        <taxon>Hyphodiscus</taxon>
    </lineage>
</organism>
<proteinExistence type="inferred from homology"/>
<evidence type="ECO:0000313" key="4">
    <source>
        <dbReference type="Proteomes" id="UP000785200"/>
    </source>
</evidence>
<name>A0A9P6VHA9_9HELO</name>